<protein>
    <submittedName>
        <fullName evidence="6">LPS export ABC transporter periplasmic protein LptC</fullName>
    </submittedName>
</protein>
<evidence type="ECO:0000313" key="6">
    <source>
        <dbReference type="EMBL" id="MDS3861396.1"/>
    </source>
</evidence>
<dbReference type="InterPro" id="IPR052363">
    <property type="entry name" value="LPS_export_LptC"/>
</dbReference>
<dbReference type="GO" id="GO:0015221">
    <property type="term" value="F:lipopolysaccharide transmembrane transporter activity"/>
    <property type="evidence" value="ECO:0007669"/>
    <property type="project" value="InterPro"/>
</dbReference>
<reference evidence="7" key="1">
    <citation type="submission" date="2023-07" db="EMBL/GenBank/DDBJ databases">
        <authorList>
            <person name="Luz R."/>
            <person name="Cordeiro R."/>
            <person name="Fonseca A."/>
            <person name="Goncalves V."/>
        </authorList>
    </citation>
    <scope>NUCLEOTIDE SEQUENCE [LARGE SCALE GENOMIC DNA]</scope>
    <source>
        <strain evidence="7">BACA0444</strain>
    </source>
</reference>
<keyword evidence="2" id="KW-0997">Cell inner membrane</keyword>
<dbReference type="PANTHER" id="PTHR37481:SF1">
    <property type="entry name" value="LIPOPOLYSACCHARIDE EXPORT SYSTEM PROTEIN LPTC"/>
    <property type="match status" value="1"/>
</dbReference>
<dbReference type="Gene3D" id="2.60.450.10">
    <property type="entry name" value="Lipopolysaccharide (LPS) transport protein A like domain"/>
    <property type="match status" value="2"/>
</dbReference>
<evidence type="ECO:0000256" key="3">
    <source>
        <dbReference type="ARBA" id="ARBA00022692"/>
    </source>
</evidence>
<dbReference type="AlphaFoldDB" id="A0AAE4FUQ9"/>
<accession>A0AAE4FUQ9</accession>
<dbReference type="RefSeq" id="WP_322878639.1">
    <property type="nucleotide sequence ID" value="NZ_JAVMIP010000011.1"/>
</dbReference>
<dbReference type="PANTHER" id="PTHR37481">
    <property type="entry name" value="LIPOPOLYSACCHARIDE EXPORT SYSTEM PROTEIN LPTC"/>
    <property type="match status" value="1"/>
</dbReference>
<evidence type="ECO:0000256" key="5">
    <source>
        <dbReference type="ARBA" id="ARBA00023136"/>
    </source>
</evidence>
<keyword evidence="7" id="KW-1185">Reference proteome</keyword>
<proteinExistence type="predicted"/>
<dbReference type="Pfam" id="PF06835">
    <property type="entry name" value="LptC"/>
    <property type="match status" value="1"/>
</dbReference>
<dbReference type="GO" id="GO:0005886">
    <property type="term" value="C:plasma membrane"/>
    <property type="evidence" value="ECO:0007669"/>
    <property type="project" value="InterPro"/>
</dbReference>
<name>A0AAE4FUQ9_9CYAN</name>
<sequence length="375" mass="41926">MLLVTGLVGALAGCHWGQSTSTTDSPIETEVEGGVKFRNLVLRQTNPKGELLWKIQAETATYSPDRKVAHLKNVQGELLNAGKPVYKLTTPQARVQQQQTQLILNGPVRVQDLRNQVVLVGREFIWQPNQNQLLARQNPQIRYPKITLTAKEITANSKTQQVRAQQNVQVVSQRPDFQDLQLTAQVLLWNVNEAQLIAGSLTNQKLRGVEVKRIKGPNMGERAVGAELAWNLTEKVLTLREQAQVNLVNPDVQVAGNALMWRVEQQEISSQAPLQIFSPSQTLTAQAQAGRMDLAQERVELRGQVQLNRTQNPAQLNADQLTWFLPTQKVNALGNVFYQQQTPFLRVKGTEAVGWLDKQEVIVSGRVQTQVIPVQ</sequence>
<comment type="caution">
    <text evidence="6">The sequence shown here is derived from an EMBL/GenBank/DDBJ whole genome shotgun (WGS) entry which is preliminary data.</text>
</comment>
<dbReference type="GO" id="GO:0017089">
    <property type="term" value="F:glycolipid transfer activity"/>
    <property type="evidence" value="ECO:0007669"/>
    <property type="project" value="TreeGrafter"/>
</dbReference>
<evidence type="ECO:0000256" key="4">
    <source>
        <dbReference type="ARBA" id="ARBA00022989"/>
    </source>
</evidence>
<dbReference type="EMBL" id="JAVMIP010000011">
    <property type="protein sequence ID" value="MDS3861396.1"/>
    <property type="molecule type" value="Genomic_DNA"/>
</dbReference>
<keyword evidence="1" id="KW-1003">Cell membrane</keyword>
<dbReference type="GO" id="GO:0030288">
    <property type="term" value="C:outer membrane-bounded periplasmic space"/>
    <property type="evidence" value="ECO:0007669"/>
    <property type="project" value="TreeGrafter"/>
</dbReference>
<gene>
    <name evidence="6" type="primary">lptC</name>
    <name evidence="6" type="ORF">RIF25_11320</name>
</gene>
<keyword evidence="3" id="KW-0812">Transmembrane</keyword>
<dbReference type="NCBIfam" id="TIGR04409">
    <property type="entry name" value="LptC_YrbK"/>
    <property type="match status" value="1"/>
</dbReference>
<evidence type="ECO:0000256" key="1">
    <source>
        <dbReference type="ARBA" id="ARBA00022475"/>
    </source>
</evidence>
<dbReference type="Proteomes" id="UP001268256">
    <property type="component" value="Unassembled WGS sequence"/>
</dbReference>
<dbReference type="InterPro" id="IPR026265">
    <property type="entry name" value="LptC"/>
</dbReference>
<organism evidence="6 7">
    <name type="scientific">Pseudocalidococcus azoricus BACA0444</name>
    <dbReference type="NCBI Taxonomy" id="2918990"/>
    <lineage>
        <taxon>Bacteria</taxon>
        <taxon>Bacillati</taxon>
        <taxon>Cyanobacteriota</taxon>
        <taxon>Cyanophyceae</taxon>
        <taxon>Acaryochloridales</taxon>
        <taxon>Thermosynechococcaceae</taxon>
        <taxon>Pseudocalidococcus</taxon>
        <taxon>Pseudocalidococcus azoricus</taxon>
    </lineage>
</organism>
<evidence type="ECO:0000313" key="7">
    <source>
        <dbReference type="Proteomes" id="UP001268256"/>
    </source>
</evidence>
<evidence type="ECO:0000256" key="2">
    <source>
        <dbReference type="ARBA" id="ARBA00022519"/>
    </source>
</evidence>
<keyword evidence="4" id="KW-1133">Transmembrane helix</keyword>
<keyword evidence="5" id="KW-0472">Membrane</keyword>
<dbReference type="InterPro" id="IPR010664">
    <property type="entry name" value="LipoPS_assembly_LptC-rel"/>
</dbReference>